<evidence type="ECO:0000313" key="1">
    <source>
        <dbReference type="EMBL" id="KAH6948261.1"/>
    </source>
</evidence>
<dbReference type="EMBL" id="CM023481">
    <property type="protein sequence ID" value="KAH6948261.1"/>
    <property type="molecule type" value="Genomic_DNA"/>
</dbReference>
<protein>
    <submittedName>
        <fullName evidence="1">Uncharacterized protein</fullName>
    </submittedName>
</protein>
<comment type="caution">
    <text evidence="1">The sequence shown here is derived from an EMBL/GenBank/DDBJ whole genome shotgun (WGS) entry which is preliminary data.</text>
</comment>
<evidence type="ECO:0000313" key="2">
    <source>
        <dbReference type="Proteomes" id="UP000821845"/>
    </source>
</evidence>
<name>A0ACB7TQ60_HYAAI</name>
<dbReference type="Proteomes" id="UP000821845">
    <property type="component" value="Chromosome 1"/>
</dbReference>
<proteinExistence type="predicted"/>
<organism evidence="1 2">
    <name type="scientific">Hyalomma asiaticum</name>
    <name type="common">Tick</name>
    <dbReference type="NCBI Taxonomy" id="266040"/>
    <lineage>
        <taxon>Eukaryota</taxon>
        <taxon>Metazoa</taxon>
        <taxon>Ecdysozoa</taxon>
        <taxon>Arthropoda</taxon>
        <taxon>Chelicerata</taxon>
        <taxon>Arachnida</taxon>
        <taxon>Acari</taxon>
        <taxon>Parasitiformes</taxon>
        <taxon>Ixodida</taxon>
        <taxon>Ixodoidea</taxon>
        <taxon>Ixodidae</taxon>
        <taxon>Hyalomminae</taxon>
        <taxon>Hyalomma</taxon>
    </lineage>
</organism>
<reference evidence="1" key="1">
    <citation type="submission" date="2020-05" db="EMBL/GenBank/DDBJ databases">
        <title>Large-scale comparative analyses of tick genomes elucidate their genetic diversity and vector capacities.</title>
        <authorList>
            <person name="Jia N."/>
            <person name="Wang J."/>
            <person name="Shi W."/>
            <person name="Du L."/>
            <person name="Sun Y."/>
            <person name="Zhan W."/>
            <person name="Jiang J."/>
            <person name="Wang Q."/>
            <person name="Zhang B."/>
            <person name="Ji P."/>
            <person name="Sakyi L.B."/>
            <person name="Cui X."/>
            <person name="Yuan T."/>
            <person name="Jiang B."/>
            <person name="Yang W."/>
            <person name="Lam T.T.-Y."/>
            <person name="Chang Q."/>
            <person name="Ding S."/>
            <person name="Wang X."/>
            <person name="Zhu J."/>
            <person name="Ruan X."/>
            <person name="Zhao L."/>
            <person name="Wei J."/>
            <person name="Que T."/>
            <person name="Du C."/>
            <person name="Cheng J."/>
            <person name="Dai P."/>
            <person name="Han X."/>
            <person name="Huang E."/>
            <person name="Gao Y."/>
            <person name="Liu J."/>
            <person name="Shao H."/>
            <person name="Ye R."/>
            <person name="Li L."/>
            <person name="Wei W."/>
            <person name="Wang X."/>
            <person name="Wang C."/>
            <person name="Yang T."/>
            <person name="Huo Q."/>
            <person name="Li W."/>
            <person name="Guo W."/>
            <person name="Chen H."/>
            <person name="Zhou L."/>
            <person name="Ni X."/>
            <person name="Tian J."/>
            <person name="Zhou Y."/>
            <person name="Sheng Y."/>
            <person name="Liu T."/>
            <person name="Pan Y."/>
            <person name="Xia L."/>
            <person name="Li J."/>
            <person name="Zhao F."/>
            <person name="Cao W."/>
        </authorList>
    </citation>
    <scope>NUCLEOTIDE SEQUENCE</scope>
    <source>
        <strain evidence="1">Hyas-2018</strain>
    </source>
</reference>
<accession>A0ACB7TQ60</accession>
<keyword evidence="2" id="KW-1185">Reference proteome</keyword>
<gene>
    <name evidence="1" type="ORF">HPB50_023312</name>
</gene>
<sequence>MEAAVLFEMKKKNRSPAMKNFPFPLVFEQGTDKPGLATLHIFRGVLKPDGVEVTSQEDMNTLYHMGYFGKGTLSRSAPRFNTDFNVEDPIEERAVSFHRYQRHKQLQEKAEVEGILESNPNLDSPKVTLVNLPGNDTESCSDVAIISETGFCRPVPRILAGRKNLNQSDRGDGDGTNPDDCVHAEYSEGGSEEWMNIEGSENGDNSSDIIYITDESSDQEAAYEEAGSAETSDNCPDIFQSDSSGEQITKGGKDYGQLPLLEPQNVDDSSSDIIEVDSQTGAEVMGEDKSAVVEESLQVKDYDEKADANQEMSTLAPERHGSVTDRGAERMLITDQEDAGEEQPLEIELSAPQMGWEENSANRATPDETSSGSAEEVSQCEQESHRADEEGGIISSDSDEVELAYFLSYGLGCLIVNDGGEDLDLLKLWQRLCELHDNFPVRYAAYHHFRCRGWVVRSGARFGTDYPGFSQLCIKARAKVGHYKKSSKARACLLEVQREMQLDVLERVQDVPTHWNSEHQMMTRLLKLRRAELSECDGIDNLTVAEWKLMSAAVKVLDPLAQATTELSGDMYPTLSQVILLLECTGILFLGMRFNLDDSLAVAVSLVHSIKARFPGIKTSEETALAMLLDLRFKDACYTERAEKKWACAILTKAAEGTLPFVRSEPSSQSTRLDSPQDTSVWEAFASFASVGADISSPTIKDDVEGYL</sequence>